<evidence type="ECO:0000313" key="3">
    <source>
        <dbReference type="EMBL" id="QPV61274.1"/>
    </source>
</evidence>
<keyword evidence="1" id="KW-0472">Membrane</keyword>
<dbReference type="KEGG" id="hlt:I7X12_10880"/>
<evidence type="ECO:0000313" key="4">
    <source>
        <dbReference type="Proteomes" id="UP000595001"/>
    </source>
</evidence>
<evidence type="ECO:0000256" key="1">
    <source>
        <dbReference type="SAM" id="Phobius"/>
    </source>
</evidence>
<dbReference type="OrthoDB" id="102247at2157"/>
<gene>
    <name evidence="3" type="ORF">I7X12_10880</name>
</gene>
<evidence type="ECO:0000259" key="2">
    <source>
        <dbReference type="Pfam" id="PF07853"/>
    </source>
</evidence>
<feature type="domain" description="DUF1648" evidence="2">
    <location>
        <begin position="15"/>
        <end position="61"/>
    </location>
</feature>
<keyword evidence="1" id="KW-0812">Transmembrane</keyword>
<organism evidence="3 4">
    <name type="scientific">Halosimplex litoreum</name>
    <dbReference type="NCBI Taxonomy" id="1198301"/>
    <lineage>
        <taxon>Archaea</taxon>
        <taxon>Methanobacteriati</taxon>
        <taxon>Methanobacteriota</taxon>
        <taxon>Stenosarchaea group</taxon>
        <taxon>Halobacteria</taxon>
        <taxon>Halobacteriales</taxon>
        <taxon>Haloarculaceae</taxon>
        <taxon>Halosimplex</taxon>
    </lineage>
</organism>
<reference evidence="3 4" key="1">
    <citation type="submission" date="2020-12" db="EMBL/GenBank/DDBJ databases">
        <title>Halosimplex halophilum sp. nov. and Halosimplex salinum sp. nov., two new members of the genus Halosimplex.</title>
        <authorList>
            <person name="Cui H.L."/>
        </authorList>
    </citation>
    <scope>NUCLEOTIDE SEQUENCE [LARGE SCALE GENOMIC DNA]</scope>
    <source>
        <strain evidence="3 4">YGH94</strain>
    </source>
</reference>
<dbReference type="Proteomes" id="UP000595001">
    <property type="component" value="Chromosome"/>
</dbReference>
<name>A0A7T3KTK7_9EURY</name>
<feature type="transmembrane region" description="Helical" evidence="1">
    <location>
        <begin position="10"/>
        <end position="27"/>
    </location>
</feature>
<dbReference type="RefSeq" id="WP_198060107.1">
    <property type="nucleotide sequence ID" value="NZ_CP065856.1"/>
</dbReference>
<dbReference type="EMBL" id="CP065856">
    <property type="protein sequence ID" value="QPV61274.1"/>
    <property type="molecule type" value="Genomic_DNA"/>
</dbReference>
<feature type="transmembrane region" description="Helical" evidence="1">
    <location>
        <begin position="109"/>
        <end position="132"/>
    </location>
</feature>
<sequence>MTLRLDRSDWLSLSLIAGTLLAGLALWDRLPAELAIHFSASGEPDGFASKPVAVVSLPALMAATLLFVEGAGRVDPPEDPSVLGFVTVATMALLAAVQGYIFAENLGHTVPFGLFMLGIGVWIVVVVGYTVAREKRAGAA</sequence>
<dbReference type="AlphaFoldDB" id="A0A7T3KTK7"/>
<accession>A0A7T3KTK7</accession>
<proteinExistence type="predicted"/>
<dbReference type="GeneID" id="60589003"/>
<dbReference type="InterPro" id="IPR012867">
    <property type="entry name" value="DUF1648"/>
</dbReference>
<protein>
    <submittedName>
        <fullName evidence="3">DUF1648 domain-containing protein</fullName>
    </submittedName>
</protein>
<feature type="transmembrane region" description="Helical" evidence="1">
    <location>
        <begin position="80"/>
        <end position="103"/>
    </location>
</feature>
<keyword evidence="4" id="KW-1185">Reference proteome</keyword>
<feature type="transmembrane region" description="Helical" evidence="1">
    <location>
        <begin position="47"/>
        <end position="68"/>
    </location>
</feature>
<keyword evidence="1" id="KW-1133">Transmembrane helix</keyword>
<dbReference type="Pfam" id="PF07853">
    <property type="entry name" value="DUF1648"/>
    <property type="match status" value="1"/>
</dbReference>